<evidence type="ECO:0008006" key="4">
    <source>
        <dbReference type="Google" id="ProtNLM"/>
    </source>
</evidence>
<protein>
    <recommendedName>
        <fullName evidence="4">FXSXX-COOH protein</fullName>
    </recommendedName>
</protein>
<dbReference type="Proteomes" id="UP001166784">
    <property type="component" value="Unassembled WGS sequence"/>
</dbReference>
<feature type="region of interest" description="Disordered" evidence="1">
    <location>
        <begin position="53"/>
        <end position="80"/>
    </location>
</feature>
<comment type="caution">
    <text evidence="2">The sequence shown here is derived from an EMBL/GenBank/DDBJ whole genome shotgun (WGS) entry which is preliminary data.</text>
</comment>
<name>A0ABS9T1W6_9ACTN</name>
<evidence type="ECO:0000313" key="2">
    <source>
        <dbReference type="EMBL" id="MCH6162512.1"/>
    </source>
</evidence>
<gene>
    <name evidence="2" type="ORF">MMA15_19605</name>
</gene>
<reference evidence="2" key="1">
    <citation type="submission" date="2022-03" db="EMBL/GenBank/DDBJ databases">
        <authorList>
            <person name="Santos J.D.N."/>
            <person name="Kallscheuer N."/>
            <person name="Jogler C."/>
            <person name="Lage O.M."/>
        </authorList>
    </citation>
    <scope>NUCLEOTIDE SEQUENCE</scope>
    <source>
        <strain evidence="2">M600PL45_2</strain>
    </source>
</reference>
<dbReference type="RefSeq" id="WP_241061447.1">
    <property type="nucleotide sequence ID" value="NZ_JAKWJU010000002.1"/>
</dbReference>
<reference evidence="2" key="2">
    <citation type="journal article" date="2023" name="Int. J. Syst. Evol. Microbiol.">
        <title>Streptomyces marispadix sp. nov., isolated from marine beach sediment of the Northern Coast of Portugal.</title>
        <authorList>
            <person name="dos Santos J.D.N."/>
            <person name="Vitorino I.R."/>
            <person name="Kallscheuer N."/>
            <person name="Srivastava A."/>
            <person name="Krautwurst S."/>
            <person name="Marz M."/>
            <person name="Jogler C."/>
            <person name="Lobo Da Cunha A."/>
            <person name="Catita J."/>
            <person name="Goncalves H."/>
            <person name="Gonzalez I."/>
            <person name="Reyes F."/>
            <person name="Lage O.M."/>
        </authorList>
    </citation>
    <scope>NUCLEOTIDE SEQUENCE</scope>
    <source>
        <strain evidence="2">M600PL45_2</strain>
    </source>
</reference>
<sequence>MPKHTDAELVVERAEYALAPPLPDLSGVDLRTLRLMDTPDLTAAVAHVLRGPGESGELFKQNGDERRAGEAPNRTGRCGG</sequence>
<accession>A0ABS9T1W6</accession>
<evidence type="ECO:0000313" key="3">
    <source>
        <dbReference type="Proteomes" id="UP001166784"/>
    </source>
</evidence>
<evidence type="ECO:0000256" key="1">
    <source>
        <dbReference type="SAM" id="MobiDB-lite"/>
    </source>
</evidence>
<dbReference type="EMBL" id="JAKWJU010000002">
    <property type="protein sequence ID" value="MCH6162512.1"/>
    <property type="molecule type" value="Genomic_DNA"/>
</dbReference>
<keyword evidence="3" id="KW-1185">Reference proteome</keyword>
<proteinExistence type="predicted"/>
<organism evidence="2 3">
    <name type="scientific">Streptomyces marispadix</name>
    <dbReference type="NCBI Taxonomy" id="2922868"/>
    <lineage>
        <taxon>Bacteria</taxon>
        <taxon>Bacillati</taxon>
        <taxon>Actinomycetota</taxon>
        <taxon>Actinomycetes</taxon>
        <taxon>Kitasatosporales</taxon>
        <taxon>Streptomycetaceae</taxon>
        <taxon>Streptomyces</taxon>
    </lineage>
</organism>